<keyword evidence="1" id="KW-0472">Membrane</keyword>
<evidence type="ECO:0000313" key="2">
    <source>
        <dbReference type="Proteomes" id="UP000887575"/>
    </source>
</evidence>
<dbReference type="AlphaFoldDB" id="A0AAF3EFM9"/>
<sequence>MIIQSVFSAEVDRFTVKRTYDLPILRDFSSKGRIDRVSEFSVIPSAFPTEHFFPKDIVFATGNGLTILEDKLKCAEKVPHSVYRLSRVKRGNAPKRALILSISEKTNTLVYEMLAEWCQEGNSREKATILENFSIYFLPSLPKPISLCYDYRGTEGFQEVIEKIVEEIGEFDLVLIFSTGGIKIRYISAASENASKDIEKLAKIYMNHHGEMGNETGIEMCTNPKHAFSPEVLKEFKWKENENLHLSSSLLIQISCCYEDGFGGKGYQENREAIQAVLREMSKSLQLTSVGVLELNFRLPFLIFAIILLFIALCFCRFSLSSDRRDFRYTKNRFLL</sequence>
<evidence type="ECO:0000256" key="1">
    <source>
        <dbReference type="SAM" id="Phobius"/>
    </source>
</evidence>
<keyword evidence="2" id="KW-1185">Reference proteome</keyword>
<dbReference type="Proteomes" id="UP000887575">
    <property type="component" value="Unassembled WGS sequence"/>
</dbReference>
<dbReference type="WBParaSite" id="MBELARI_LOCUS12790">
    <property type="protein sequence ID" value="MBELARI_LOCUS12790"/>
    <property type="gene ID" value="MBELARI_LOCUS12790"/>
</dbReference>
<name>A0AAF3EFM9_9BILA</name>
<keyword evidence="1" id="KW-0812">Transmembrane</keyword>
<protein>
    <submittedName>
        <fullName evidence="3">Uncharacterized protein</fullName>
    </submittedName>
</protein>
<reference evidence="3" key="1">
    <citation type="submission" date="2024-02" db="UniProtKB">
        <authorList>
            <consortium name="WormBaseParasite"/>
        </authorList>
    </citation>
    <scope>IDENTIFICATION</scope>
</reference>
<organism evidence="2 3">
    <name type="scientific">Mesorhabditis belari</name>
    <dbReference type="NCBI Taxonomy" id="2138241"/>
    <lineage>
        <taxon>Eukaryota</taxon>
        <taxon>Metazoa</taxon>
        <taxon>Ecdysozoa</taxon>
        <taxon>Nematoda</taxon>
        <taxon>Chromadorea</taxon>
        <taxon>Rhabditida</taxon>
        <taxon>Rhabditina</taxon>
        <taxon>Rhabditomorpha</taxon>
        <taxon>Rhabditoidea</taxon>
        <taxon>Rhabditidae</taxon>
        <taxon>Mesorhabditinae</taxon>
        <taxon>Mesorhabditis</taxon>
    </lineage>
</organism>
<proteinExistence type="predicted"/>
<keyword evidence="1" id="KW-1133">Transmembrane helix</keyword>
<evidence type="ECO:0000313" key="3">
    <source>
        <dbReference type="WBParaSite" id="MBELARI_LOCUS12790"/>
    </source>
</evidence>
<feature type="transmembrane region" description="Helical" evidence="1">
    <location>
        <begin position="299"/>
        <end position="320"/>
    </location>
</feature>
<accession>A0AAF3EFM9</accession>